<sequence>MMEYFGVTIKELREKRGFQIKEVYSGVVGRSTAFRFERGTTSISTKKLLEVLYNIGIYSMDEFLFFHQKRINEPSKDLDKYLTQLMHKEGLNIKSKKHDQVLGFYEEFKNSKKKEEKFLAYAAHFDYLTNQEENMGKNIPIAQILNEFQFEWGYIENYLLEIESWSFRELDWFPFLSSCFHKENRPLLLARFKKNFKELRDYYENWERHYINNLINYLMNSVYMGYYDELEKDISEIDKYFERYPELQWGLSQRCRILYIKIIIAGKERRMDMIRKNYEQLSKISNVLPKNNELMDFYLEDSLRKVKEIFPDLDVAKILK</sequence>
<accession>A0AAV3WSZ4</accession>
<dbReference type="PANTHER" id="PTHR37038">
    <property type="entry name" value="TRANSCRIPTIONAL REGULATOR-RELATED"/>
    <property type="match status" value="1"/>
</dbReference>
<dbReference type="GeneID" id="96911248"/>
<dbReference type="Proteomes" id="UP000887127">
    <property type="component" value="Unassembled WGS sequence"/>
</dbReference>
<evidence type="ECO:0000313" key="1">
    <source>
        <dbReference type="EMBL" id="GEQ35925.1"/>
    </source>
</evidence>
<dbReference type="AlphaFoldDB" id="A0AAV3WSZ4"/>
<dbReference type="EMBL" id="BKBI01000009">
    <property type="protein sequence ID" value="GEQ35925.1"/>
    <property type="molecule type" value="Genomic_DNA"/>
</dbReference>
<dbReference type="InterPro" id="IPR053163">
    <property type="entry name" value="HTH-type_regulator_Rgg"/>
</dbReference>
<protein>
    <submittedName>
        <fullName evidence="1">Transcriptional regulator</fullName>
    </submittedName>
</protein>
<reference evidence="1" key="1">
    <citation type="submission" date="2019-08" db="EMBL/GenBank/DDBJ databases">
        <title>Marinilactibacillus psychrotolerans M13-2T whole genome sequencing project.</title>
        <authorList>
            <person name="Ishikawa M."/>
            <person name="Suzuki T."/>
            <person name="Matsutani M."/>
        </authorList>
    </citation>
    <scope>NUCLEOTIDE SEQUENCE</scope>
    <source>
        <strain evidence="1">M13-2T</strain>
    </source>
</reference>
<name>A0AAV3WSZ4_9LACT</name>
<dbReference type="SUPFAM" id="SSF47413">
    <property type="entry name" value="lambda repressor-like DNA-binding domains"/>
    <property type="match status" value="1"/>
</dbReference>
<evidence type="ECO:0000313" key="2">
    <source>
        <dbReference type="Proteomes" id="UP000887127"/>
    </source>
</evidence>
<dbReference type="CDD" id="cd00093">
    <property type="entry name" value="HTH_XRE"/>
    <property type="match status" value="1"/>
</dbReference>
<organism evidence="1 2">
    <name type="scientific">Marinilactibacillus psychrotolerans</name>
    <dbReference type="NCBI Taxonomy" id="191770"/>
    <lineage>
        <taxon>Bacteria</taxon>
        <taxon>Bacillati</taxon>
        <taxon>Bacillota</taxon>
        <taxon>Bacilli</taxon>
        <taxon>Lactobacillales</taxon>
        <taxon>Carnobacteriaceae</taxon>
        <taxon>Marinilactibacillus</taxon>
    </lineage>
</organism>
<dbReference type="InterPro" id="IPR010982">
    <property type="entry name" value="Lambda_DNA-bd_dom_sf"/>
</dbReference>
<dbReference type="RefSeq" id="WP_143020621.1">
    <property type="nucleotide sequence ID" value="NZ_BJVX01000007.1"/>
</dbReference>
<comment type="caution">
    <text evidence="1">The sequence shown here is derived from an EMBL/GenBank/DDBJ whole genome shotgun (WGS) entry which is preliminary data.</text>
</comment>
<proteinExistence type="predicted"/>
<dbReference type="GO" id="GO:0003677">
    <property type="term" value="F:DNA binding"/>
    <property type="evidence" value="ECO:0007669"/>
    <property type="project" value="InterPro"/>
</dbReference>
<gene>
    <name evidence="1" type="ORF">M132T_14330</name>
</gene>
<dbReference type="InterPro" id="IPR001387">
    <property type="entry name" value="Cro/C1-type_HTH"/>
</dbReference>